<dbReference type="AlphaFoldDB" id="A0AAW0KG31"/>
<dbReference type="Proteomes" id="UP000237347">
    <property type="component" value="Unassembled WGS sequence"/>
</dbReference>
<dbReference type="PANTHER" id="PTHR33603">
    <property type="entry name" value="METHYLTRANSFERASE"/>
    <property type="match status" value="1"/>
</dbReference>
<dbReference type="EMBL" id="PKMF04000309">
    <property type="protein sequence ID" value="KAK7838322.1"/>
    <property type="molecule type" value="Genomic_DNA"/>
</dbReference>
<dbReference type="GO" id="GO:0032259">
    <property type="term" value="P:methylation"/>
    <property type="evidence" value="ECO:0007669"/>
    <property type="project" value="UniProtKB-KW"/>
</dbReference>
<gene>
    <name evidence="4" type="ORF">CFP56_019960</name>
</gene>
<reference evidence="4 5" key="1">
    <citation type="journal article" date="2018" name="Sci. Data">
        <title>The draft genome sequence of cork oak.</title>
        <authorList>
            <person name="Ramos A.M."/>
            <person name="Usie A."/>
            <person name="Barbosa P."/>
            <person name="Barros P.M."/>
            <person name="Capote T."/>
            <person name="Chaves I."/>
            <person name="Simoes F."/>
            <person name="Abreu I."/>
            <person name="Carrasquinho I."/>
            <person name="Faro C."/>
            <person name="Guimaraes J.B."/>
            <person name="Mendonca D."/>
            <person name="Nobrega F."/>
            <person name="Rodrigues L."/>
            <person name="Saibo N.J.M."/>
            <person name="Varela M.C."/>
            <person name="Egas C."/>
            <person name="Matos J."/>
            <person name="Miguel C.M."/>
            <person name="Oliveira M.M."/>
            <person name="Ricardo C.P."/>
            <person name="Goncalves S."/>
        </authorList>
    </citation>
    <scope>NUCLEOTIDE SEQUENCE [LARGE SCALE GENOMIC DNA]</scope>
    <source>
        <strain evidence="5">cv. HL8</strain>
    </source>
</reference>
<evidence type="ECO:0000313" key="4">
    <source>
        <dbReference type="EMBL" id="KAK7838322.1"/>
    </source>
</evidence>
<evidence type="ECO:0000313" key="5">
    <source>
        <dbReference type="Proteomes" id="UP000237347"/>
    </source>
</evidence>
<name>A0AAW0KG31_QUESU</name>
<dbReference type="GO" id="GO:0008168">
    <property type="term" value="F:methyltransferase activity"/>
    <property type="evidence" value="ECO:0007669"/>
    <property type="project" value="UniProtKB-KW"/>
</dbReference>
<keyword evidence="3" id="KW-0949">S-adenosyl-L-methionine</keyword>
<evidence type="ECO:0000256" key="3">
    <source>
        <dbReference type="ARBA" id="ARBA00022691"/>
    </source>
</evidence>
<comment type="caution">
    <text evidence="4">The sequence shown here is derived from an EMBL/GenBank/DDBJ whole genome shotgun (WGS) entry which is preliminary data.</text>
</comment>
<organism evidence="4 5">
    <name type="scientific">Quercus suber</name>
    <name type="common">Cork oak</name>
    <dbReference type="NCBI Taxonomy" id="58331"/>
    <lineage>
        <taxon>Eukaryota</taxon>
        <taxon>Viridiplantae</taxon>
        <taxon>Streptophyta</taxon>
        <taxon>Embryophyta</taxon>
        <taxon>Tracheophyta</taxon>
        <taxon>Spermatophyta</taxon>
        <taxon>Magnoliopsida</taxon>
        <taxon>eudicotyledons</taxon>
        <taxon>Gunneridae</taxon>
        <taxon>Pentapetalae</taxon>
        <taxon>rosids</taxon>
        <taxon>fabids</taxon>
        <taxon>Fagales</taxon>
        <taxon>Fagaceae</taxon>
        <taxon>Quercus</taxon>
    </lineage>
</organism>
<dbReference type="GO" id="GO:0006364">
    <property type="term" value="P:rRNA processing"/>
    <property type="evidence" value="ECO:0007669"/>
    <property type="project" value="InterPro"/>
</dbReference>
<sequence>MESGMVISIYANLTAPLSGGIYTGQSVLFLRILTEGKKCSLGVQLIVDECIQKLNHYCTVDDVQLRSNPRNANTAMMNIIRSDDWVTIKITN</sequence>
<accession>A0AAW0KG31</accession>
<keyword evidence="5" id="KW-1185">Reference proteome</keyword>
<keyword evidence="1 4" id="KW-0489">Methyltransferase</keyword>
<dbReference type="InterPro" id="IPR003742">
    <property type="entry name" value="RlmH-like"/>
</dbReference>
<keyword evidence="2" id="KW-0808">Transferase</keyword>
<evidence type="ECO:0000256" key="2">
    <source>
        <dbReference type="ARBA" id="ARBA00022679"/>
    </source>
</evidence>
<proteinExistence type="predicted"/>
<evidence type="ECO:0000256" key="1">
    <source>
        <dbReference type="ARBA" id="ARBA00022603"/>
    </source>
</evidence>
<dbReference type="PANTHER" id="PTHR33603:SF1">
    <property type="entry name" value="RIBOSOMAL RNA LARGE SUBUNIT METHYLTRANSFERASE H"/>
    <property type="match status" value="1"/>
</dbReference>
<protein>
    <submittedName>
        <fullName evidence="4">Rna methyltransferase</fullName>
    </submittedName>
</protein>